<sequence>VLEITKKILTRISELRKILMLLAIFYFVISALTAKCTPQTQTCEAEKCETIGETEICTQCQAGNVPIDGKCVEANTVSEKCKNASGDADANQVCGKCIGANFFMYKGGCYDKTGTPGSTICKTAGEGVCDDCQEGYFKNPEAAATTDSCISCGDMIGVTIIKDTNAKTYKGVDGCAKCTPPNRITENAGIKTATCTGCDSNKIVKTDTSGTSCIEESACSNGFFVSDQRKAQSKDKKCIACNVETYGVASCNECIPRIDDPAKANCTACSDNKKPNLEGTECNSCTDQHCAFCVAEGTCQKCSSGFILDGQNCVKSDCKTENCKACTNPKAANEVCTECVSTHHLTPTSQCVQYCQTLGNYYAGTNADNKKACKECAVANCKTCGDQGQCQTCNNGFYKNGDACSPCHESCKTCSAGTASDCTKCPTGKALRYGNDGTKGTCGEGCTTGKGSGACKTCGLTIDGASYCSECATTTEYPQNGICTSTTARTAATCKNSNVANGICSLCTNGFLRMNGGCYETTKFPRKSVCTTTPDADTCTSVTSGYYIDGSSNLVVCSDGCAECTTSSACTTCKDGYTKIGSSQTCTKCDSSCETCTGAAITYKACATGYYKTALGESTCTSCETGSNGVTGIKGCLNCVPPSSNTGSVLCYLMKDADSTGGNTNKSGLSTGAIAEISVAVIVVVAGLVGFLCWWFICRGKA</sequence>
<gene>
    <name evidence="3" type="ORF">DHA2_150893</name>
</gene>
<dbReference type="SMART" id="SM00181">
    <property type="entry name" value="EGF"/>
    <property type="match status" value="3"/>
</dbReference>
<organism evidence="3 4">
    <name type="scientific">Giardia intestinalis</name>
    <name type="common">Giardia lamblia</name>
    <dbReference type="NCBI Taxonomy" id="5741"/>
    <lineage>
        <taxon>Eukaryota</taxon>
        <taxon>Metamonada</taxon>
        <taxon>Diplomonadida</taxon>
        <taxon>Hexamitidae</taxon>
        <taxon>Giardiinae</taxon>
        <taxon>Giardia</taxon>
    </lineage>
</organism>
<feature type="transmembrane region" description="Helical" evidence="1">
    <location>
        <begin position="15"/>
        <end position="34"/>
    </location>
</feature>
<dbReference type="InterPro" id="IPR052798">
    <property type="entry name" value="Giardia_VSA"/>
</dbReference>
<dbReference type="VEuPathDB" id="GiardiaDB:GL50581_3195"/>
<dbReference type="InterPro" id="IPR005127">
    <property type="entry name" value="Giardia_VSP"/>
</dbReference>
<dbReference type="AlphaFoldDB" id="V6TIF0"/>
<reference evidence="4" key="1">
    <citation type="submission" date="2012-02" db="EMBL/GenBank/DDBJ databases">
        <title>Genome sequencing of Giardia lamblia Genotypes A2 and B isolates (DH and GS) and comparative analysis with the genomes of Genotypes A1 and E (WB and Pig).</title>
        <authorList>
            <person name="Adam R."/>
            <person name="Dahlstrom E."/>
            <person name="Martens C."/>
            <person name="Bruno D."/>
            <person name="Barbian K."/>
            <person name="Porcella S.F."/>
            <person name="Nash T."/>
        </authorList>
    </citation>
    <scope>NUCLEOTIDE SEQUENCE</scope>
    <source>
        <strain evidence="4">DH</strain>
    </source>
</reference>
<feature type="domain" description="EGF-like" evidence="2">
    <location>
        <begin position="281"/>
        <end position="314"/>
    </location>
</feature>
<dbReference type="InterPro" id="IPR006212">
    <property type="entry name" value="Furin_repeat"/>
</dbReference>
<comment type="caution">
    <text evidence="3">The sequence shown here is derived from an EMBL/GenBank/DDBJ whole genome shotgun (WGS) entry which is preliminary data.</text>
</comment>
<keyword evidence="1" id="KW-0472">Membrane</keyword>
<dbReference type="VEuPathDB" id="GiardiaDB:GL50581_197"/>
<feature type="non-terminal residue" evidence="3">
    <location>
        <position position="1"/>
    </location>
</feature>
<keyword evidence="1" id="KW-1133">Transmembrane helix</keyword>
<feature type="domain" description="EGF-like" evidence="2">
    <location>
        <begin position="556"/>
        <end position="587"/>
    </location>
</feature>
<dbReference type="EMBL" id="AHGT01000009">
    <property type="protein sequence ID" value="ESU38743.1"/>
    <property type="molecule type" value="Genomic_DNA"/>
</dbReference>
<evidence type="ECO:0000256" key="1">
    <source>
        <dbReference type="SAM" id="Phobius"/>
    </source>
</evidence>
<evidence type="ECO:0000313" key="3">
    <source>
        <dbReference type="EMBL" id="ESU38743.1"/>
    </source>
</evidence>
<evidence type="ECO:0000259" key="2">
    <source>
        <dbReference type="SMART" id="SM00181"/>
    </source>
</evidence>
<dbReference type="SMART" id="SM00261">
    <property type="entry name" value="FU"/>
    <property type="match status" value="4"/>
</dbReference>
<dbReference type="Gene3D" id="2.10.220.10">
    <property type="entry name" value="Hormone Receptor, Insulin-like Growth Factor Receptor 1, Chain A, domain 2"/>
    <property type="match status" value="1"/>
</dbReference>
<dbReference type="PANTHER" id="PTHR23275:SF100">
    <property type="entry name" value="EGF-LIKE DOMAIN-CONTAINING PROTEIN"/>
    <property type="match status" value="1"/>
</dbReference>
<proteinExistence type="predicted"/>
<dbReference type="InterPro" id="IPR000742">
    <property type="entry name" value="EGF"/>
</dbReference>
<reference evidence="3 4" key="2">
    <citation type="journal article" date="2013" name="Genome Biol. Evol.">
        <title>Genome sequencing of Giardia lamblia genotypes A2 and B isolates (DH and GS) and comparative analysis with the genomes of genotypes A1 and E (WB and Pig).</title>
        <authorList>
            <person name="Adam R.D."/>
            <person name="Dahlstrom E.W."/>
            <person name="Martens C.A."/>
            <person name="Bruno D.P."/>
            <person name="Barbian K.D."/>
            <person name="Ricklefs S.M."/>
            <person name="Hernandez M.M."/>
            <person name="Narla N.P."/>
            <person name="Patel R.B."/>
            <person name="Porcella S.F."/>
            <person name="Nash T.E."/>
        </authorList>
    </citation>
    <scope>NUCLEOTIDE SEQUENCE [LARGE SCALE GENOMIC DNA]</scope>
    <source>
        <strain evidence="3 4">DH</strain>
    </source>
</reference>
<dbReference type="VEuPathDB" id="GiardiaDB:DHA2_150893"/>
<dbReference type="VEuPathDB" id="GiardiaDB:QR46_3301"/>
<protein>
    <submittedName>
        <fullName evidence="3">Variant-specific surface protein</fullName>
    </submittedName>
</protein>
<dbReference type="PANTHER" id="PTHR23275">
    <property type="entry name" value="CABRIOLET.-RELATED"/>
    <property type="match status" value="1"/>
</dbReference>
<dbReference type="Pfam" id="PF03302">
    <property type="entry name" value="VSP"/>
    <property type="match status" value="1"/>
</dbReference>
<dbReference type="VEuPathDB" id="GiardiaDB:GL50803_00d115797"/>
<dbReference type="SUPFAM" id="SSF57184">
    <property type="entry name" value="Growth factor receptor domain"/>
    <property type="match status" value="3"/>
</dbReference>
<dbReference type="Proteomes" id="UP000018320">
    <property type="component" value="Unassembled WGS sequence"/>
</dbReference>
<accession>V6TIF0</accession>
<feature type="domain" description="EGF-like" evidence="2">
    <location>
        <begin position="375"/>
        <end position="405"/>
    </location>
</feature>
<keyword evidence="1" id="KW-0812">Transmembrane</keyword>
<evidence type="ECO:0000313" key="4">
    <source>
        <dbReference type="Proteomes" id="UP000018320"/>
    </source>
</evidence>
<feature type="transmembrane region" description="Helical" evidence="1">
    <location>
        <begin position="677"/>
        <end position="697"/>
    </location>
</feature>
<dbReference type="InterPro" id="IPR009030">
    <property type="entry name" value="Growth_fac_rcpt_cys_sf"/>
</dbReference>
<name>V6TIF0_GIAIN</name>